<organism evidence="15 16">
    <name type="scientific">Smittium angustum</name>
    <dbReference type="NCBI Taxonomy" id="133377"/>
    <lineage>
        <taxon>Eukaryota</taxon>
        <taxon>Fungi</taxon>
        <taxon>Fungi incertae sedis</taxon>
        <taxon>Zoopagomycota</taxon>
        <taxon>Kickxellomycotina</taxon>
        <taxon>Harpellomycetes</taxon>
        <taxon>Harpellales</taxon>
        <taxon>Legeriomycetaceae</taxon>
        <taxon>Smittium</taxon>
    </lineage>
</organism>
<dbReference type="EMBL" id="MBFU01000124">
    <property type="protein sequence ID" value="PWA01867.1"/>
    <property type="molecule type" value="Genomic_DNA"/>
</dbReference>
<dbReference type="CDD" id="cd02440">
    <property type="entry name" value="AdoMet_MTases"/>
    <property type="match status" value="1"/>
</dbReference>
<evidence type="ECO:0000259" key="14">
    <source>
        <dbReference type="Pfam" id="PF22528"/>
    </source>
</evidence>
<evidence type="ECO:0000256" key="5">
    <source>
        <dbReference type="ARBA" id="ARBA00022603"/>
    </source>
</evidence>
<dbReference type="Pfam" id="PF06325">
    <property type="entry name" value="PrmA"/>
    <property type="match status" value="1"/>
</dbReference>
<evidence type="ECO:0000256" key="7">
    <source>
        <dbReference type="ARBA" id="ARBA00022691"/>
    </source>
</evidence>
<feature type="domain" description="Protein arginine N-methyltransferase" evidence="14">
    <location>
        <begin position="177"/>
        <end position="363"/>
    </location>
</feature>
<dbReference type="Proteomes" id="UP000245591">
    <property type="component" value="Unassembled WGS sequence"/>
</dbReference>
<evidence type="ECO:0000256" key="3">
    <source>
        <dbReference type="ARBA" id="ARBA00011925"/>
    </source>
</evidence>
<dbReference type="GO" id="GO:0035242">
    <property type="term" value="F:protein-arginine omega-N asymmetric methyltransferase activity"/>
    <property type="evidence" value="ECO:0007669"/>
    <property type="project" value="UniProtKB-EC"/>
</dbReference>
<dbReference type="GO" id="GO:0005634">
    <property type="term" value="C:nucleus"/>
    <property type="evidence" value="ECO:0007669"/>
    <property type="project" value="UniProtKB-SubCell"/>
</dbReference>
<dbReference type="PROSITE" id="PS51678">
    <property type="entry name" value="SAM_MT_PRMT"/>
    <property type="match status" value="1"/>
</dbReference>
<dbReference type="EC" id="2.1.1.319" evidence="3"/>
<name>A0A2U1J9U5_SMIAN</name>
<keyword evidence="7 13" id="KW-0949">S-adenosyl-L-methionine</keyword>
<dbReference type="InterPro" id="IPR025799">
    <property type="entry name" value="Arg_MeTrfase"/>
</dbReference>
<keyword evidence="4" id="KW-0963">Cytoplasm</keyword>
<dbReference type="GO" id="GO:0070611">
    <property type="term" value="F:histone H3R2 methyltransferase activity"/>
    <property type="evidence" value="ECO:0007669"/>
    <property type="project" value="TreeGrafter"/>
</dbReference>
<reference evidence="15 16" key="1">
    <citation type="journal article" date="2018" name="MBio">
        <title>Comparative Genomics Reveals the Core Gene Toolbox for the Fungus-Insect Symbiosis.</title>
        <authorList>
            <person name="Wang Y."/>
            <person name="Stata M."/>
            <person name="Wang W."/>
            <person name="Stajich J.E."/>
            <person name="White M.M."/>
            <person name="Moncalvo J.M."/>
        </authorList>
    </citation>
    <scope>NUCLEOTIDE SEQUENCE [LARGE SCALE GENOMIC DNA]</scope>
    <source>
        <strain evidence="15 16">AUS-126-30</strain>
    </source>
</reference>
<evidence type="ECO:0000256" key="6">
    <source>
        <dbReference type="ARBA" id="ARBA00022679"/>
    </source>
</evidence>
<evidence type="ECO:0000256" key="1">
    <source>
        <dbReference type="ARBA" id="ARBA00004123"/>
    </source>
</evidence>
<dbReference type="SUPFAM" id="SSF53335">
    <property type="entry name" value="S-adenosyl-L-methionine-dependent methyltransferases"/>
    <property type="match status" value="1"/>
</dbReference>
<keyword evidence="16" id="KW-1185">Reference proteome</keyword>
<dbReference type="AlphaFoldDB" id="A0A2U1J9U5"/>
<comment type="catalytic activity">
    <reaction evidence="12">
        <text>L-arginyl-[protein] + 2 S-adenosyl-L-methionine = N(omega),N(omega)-dimethyl-L-arginyl-[protein] + 2 S-adenosyl-L-homocysteine + 2 H(+)</text>
        <dbReference type="Rhea" id="RHEA:48096"/>
        <dbReference type="Rhea" id="RHEA-COMP:10532"/>
        <dbReference type="Rhea" id="RHEA-COMP:11991"/>
        <dbReference type="ChEBI" id="CHEBI:15378"/>
        <dbReference type="ChEBI" id="CHEBI:29965"/>
        <dbReference type="ChEBI" id="CHEBI:57856"/>
        <dbReference type="ChEBI" id="CHEBI:59789"/>
        <dbReference type="ChEBI" id="CHEBI:61897"/>
        <dbReference type="EC" id="2.1.1.319"/>
    </reaction>
</comment>
<evidence type="ECO:0000256" key="12">
    <source>
        <dbReference type="ARBA" id="ARBA00049086"/>
    </source>
</evidence>
<protein>
    <recommendedName>
        <fullName evidence="3">type I protein arginine methyltransferase</fullName>
        <ecNumber evidence="3">2.1.1.319</ecNumber>
    </recommendedName>
</protein>
<sequence>MEIDNIKNSENKEKSEDTNKDVGYFQYYSHLQHQQNMLQDFVRTSTYRNAITELKEYSIENKTVMDVGSGSGILSYFAVKNGASKVYAIEASTMASKMQIILDAAKGPLKKNEYLADKIQIIKGKIEDITEDIPKVDTIISEPIGVLLVHERMLESYIYAREKYLKPEGTMAPSLGTICLAPITDGGLWAETMNKARFWQQNDYYGVDLSPLSNEAYHEYFTSPVVGCFNPLSIMTDDYSISRYDVDFYKVKLADMQDIRIPLNWEIKYTGIIHAVGGWFDCEFGLPDHRNHEIKPVVDQYGKVQTYNSIPVKLSTSPRSPATHWQQVRFLLPEPLAVNSGQVVSGEFRMVTNNNRSYDITMTISLYQPVNHGVTNQRSGDIDSSSLISTKTCKWFLHEQVYNYSFSGEYSNTRPENLNLYLPEKHMAEDQSEYCE</sequence>
<evidence type="ECO:0000256" key="9">
    <source>
        <dbReference type="ARBA" id="ARBA00023015"/>
    </source>
</evidence>
<evidence type="ECO:0000256" key="13">
    <source>
        <dbReference type="PROSITE-ProRule" id="PRU01015"/>
    </source>
</evidence>
<dbReference type="Gene3D" id="3.40.50.150">
    <property type="entry name" value="Vaccinia Virus protein VP39"/>
    <property type="match status" value="1"/>
</dbReference>
<proteinExistence type="predicted"/>
<dbReference type="PANTHER" id="PTHR11006:SF10">
    <property type="entry name" value="HISTONE-ARGININE METHYLTRANSFERASE CARMER-RELATED"/>
    <property type="match status" value="1"/>
</dbReference>
<keyword evidence="8" id="KW-0156">Chromatin regulator</keyword>
<evidence type="ECO:0000313" key="16">
    <source>
        <dbReference type="Proteomes" id="UP000245591"/>
    </source>
</evidence>
<keyword evidence="10" id="KW-0804">Transcription</keyword>
<dbReference type="InterPro" id="IPR029063">
    <property type="entry name" value="SAM-dependent_MTases_sf"/>
</dbReference>
<keyword evidence="9" id="KW-0805">Transcription regulation</keyword>
<dbReference type="GO" id="GO:0005737">
    <property type="term" value="C:cytoplasm"/>
    <property type="evidence" value="ECO:0007669"/>
    <property type="project" value="UniProtKB-SubCell"/>
</dbReference>
<evidence type="ECO:0000256" key="4">
    <source>
        <dbReference type="ARBA" id="ARBA00022490"/>
    </source>
</evidence>
<dbReference type="Pfam" id="PF22528">
    <property type="entry name" value="PRMT_C"/>
    <property type="match status" value="1"/>
</dbReference>
<keyword evidence="5 13" id="KW-0489">Methyltransferase</keyword>
<dbReference type="GO" id="GO:0032259">
    <property type="term" value="P:methylation"/>
    <property type="evidence" value="ECO:0007669"/>
    <property type="project" value="UniProtKB-KW"/>
</dbReference>
<evidence type="ECO:0000256" key="10">
    <source>
        <dbReference type="ARBA" id="ARBA00023163"/>
    </source>
</evidence>
<comment type="caution">
    <text evidence="15">The sequence shown here is derived from an EMBL/GenBank/DDBJ whole genome shotgun (WGS) entry which is preliminary data.</text>
</comment>
<comment type="subcellular location">
    <subcellularLocation>
        <location evidence="2">Cytoplasm</location>
    </subcellularLocation>
    <subcellularLocation>
        <location evidence="1">Nucleus</location>
    </subcellularLocation>
</comment>
<evidence type="ECO:0000256" key="8">
    <source>
        <dbReference type="ARBA" id="ARBA00022853"/>
    </source>
</evidence>
<accession>A0A2U1J9U5</accession>
<keyword evidence="11" id="KW-0539">Nucleus</keyword>
<evidence type="ECO:0000313" key="15">
    <source>
        <dbReference type="EMBL" id="PWA01867.1"/>
    </source>
</evidence>
<gene>
    <name evidence="15" type="ORF">BB558_002004</name>
</gene>
<keyword evidence="6 13" id="KW-0808">Transferase</keyword>
<evidence type="ECO:0000256" key="11">
    <source>
        <dbReference type="ARBA" id="ARBA00023242"/>
    </source>
</evidence>
<evidence type="ECO:0000256" key="2">
    <source>
        <dbReference type="ARBA" id="ARBA00004496"/>
    </source>
</evidence>
<dbReference type="InterPro" id="IPR055135">
    <property type="entry name" value="PRMT_dom"/>
</dbReference>
<dbReference type="Gene3D" id="2.70.160.11">
    <property type="entry name" value="Hnrnp arginine n-methyltransferase1"/>
    <property type="match status" value="1"/>
</dbReference>
<dbReference type="PANTHER" id="PTHR11006">
    <property type="entry name" value="PROTEIN ARGININE N-METHYLTRANSFERASE"/>
    <property type="match status" value="1"/>
</dbReference>